<dbReference type="UniPathway" id="UPA00031">
    <property type="reaction ID" value="UER00008"/>
</dbReference>
<evidence type="ECO:0000256" key="7">
    <source>
        <dbReference type="ARBA" id="ARBA00022490"/>
    </source>
</evidence>
<comment type="similarity">
    <text evidence="12">Belongs to the PRA-CH family.</text>
</comment>
<evidence type="ECO:0000256" key="3">
    <source>
        <dbReference type="ARBA" id="ARBA00005169"/>
    </source>
</evidence>
<dbReference type="GO" id="GO:0000287">
    <property type="term" value="F:magnesium ion binding"/>
    <property type="evidence" value="ECO:0007669"/>
    <property type="project" value="UniProtKB-UniRule"/>
</dbReference>
<dbReference type="EMBL" id="CP011002">
    <property type="protein sequence ID" value="AKO66456.1"/>
    <property type="molecule type" value="Genomic_DNA"/>
</dbReference>
<evidence type="ECO:0000256" key="6">
    <source>
        <dbReference type="ARBA" id="ARBA00008299"/>
    </source>
</evidence>
<evidence type="ECO:0000256" key="1">
    <source>
        <dbReference type="ARBA" id="ARBA00000024"/>
    </source>
</evidence>
<evidence type="ECO:0000313" key="15">
    <source>
        <dbReference type="Proteomes" id="UP000066549"/>
    </source>
</evidence>
<protein>
    <recommendedName>
        <fullName evidence="12">Phosphoribosyl-AMP cyclohydrolase</fullName>
        <shortName evidence="12">PRA-CH</shortName>
        <ecNumber evidence="12">3.5.4.19</ecNumber>
    </recommendedName>
</protein>
<comment type="similarity">
    <text evidence="6">In the N-terminal section; belongs to the PRA-CH family.</text>
</comment>
<evidence type="ECO:0000256" key="11">
    <source>
        <dbReference type="ARBA" id="ARBA00023102"/>
    </source>
</evidence>
<feature type="binding site" evidence="12">
    <location>
        <position position="101"/>
    </location>
    <ligand>
        <name>Zn(2+)</name>
        <dbReference type="ChEBI" id="CHEBI:29105"/>
        <note>ligand shared between dimeric partners</note>
    </ligand>
</feature>
<dbReference type="HAMAP" id="MF_01021">
    <property type="entry name" value="HisI"/>
    <property type="match status" value="1"/>
</dbReference>
<organism evidence="14 15">
    <name type="scientific">Methylophilales bacterium MBRS-H7</name>
    <dbReference type="NCBI Taxonomy" id="1623450"/>
    <lineage>
        <taxon>Bacteria</taxon>
        <taxon>Pseudomonadati</taxon>
        <taxon>Pseudomonadota</taxon>
        <taxon>Betaproteobacteria</taxon>
        <taxon>Nitrosomonadales</taxon>
        <taxon>OM43 clade</taxon>
    </lineage>
</organism>
<comment type="function">
    <text evidence="12">Catalyzes the hydrolysis of the adenine ring of phosphoribosyl-AMP.</text>
</comment>
<feature type="domain" description="Phosphoribosyl-AMP cyclohydrolase" evidence="13">
    <location>
        <begin position="29"/>
        <end position="103"/>
    </location>
</feature>
<keyword evidence="11 12" id="KW-0368">Histidine biosynthesis</keyword>
<evidence type="ECO:0000259" key="13">
    <source>
        <dbReference type="Pfam" id="PF01502"/>
    </source>
</evidence>
<dbReference type="GO" id="GO:0004636">
    <property type="term" value="F:phosphoribosyl-ATP diphosphatase activity"/>
    <property type="evidence" value="ECO:0007669"/>
    <property type="project" value="UniProtKB-EC"/>
</dbReference>
<dbReference type="FunFam" id="3.10.20.810:FF:000001">
    <property type="entry name" value="Histidine biosynthesis bifunctional protein HisIE"/>
    <property type="match status" value="1"/>
</dbReference>
<comment type="similarity">
    <text evidence="5">In the C-terminal section; belongs to the PRA-PH family.</text>
</comment>
<dbReference type="InterPro" id="IPR038019">
    <property type="entry name" value="PRib_AMP_CycHydrolase_sf"/>
</dbReference>
<feature type="binding site" evidence="12">
    <location>
        <position position="77"/>
    </location>
    <ligand>
        <name>Zn(2+)</name>
        <dbReference type="ChEBI" id="CHEBI:29105"/>
        <note>ligand shared between dimeric partners</note>
    </ligand>
</feature>
<reference evidence="14 15" key="1">
    <citation type="submission" date="2015-03" db="EMBL/GenBank/DDBJ databases">
        <title>Comparative analysis of the OM43 clade including a novel species from Red Sea uncovers genomic and metabolic diversity among marine methylotrophs.</title>
        <authorList>
            <person name="Jimenez-Infante F."/>
            <person name="Ngugi D.K."/>
            <person name="Vinu M."/>
            <person name="Alam I."/>
            <person name="Kamau A."/>
            <person name="Blom J."/>
            <person name="Bajic V.B."/>
            <person name="Stingl U."/>
        </authorList>
    </citation>
    <scope>NUCLEOTIDE SEQUENCE [LARGE SCALE GENOMIC DNA]</scope>
    <source>
        <strain evidence="14 15">MBRSH7</strain>
    </source>
</reference>
<comment type="pathway">
    <text evidence="4">Amino-acid biosynthesis; L-histidine biosynthesis; L-histidine from 5-phospho-alpha-D-ribose 1-diphosphate: step 2/9.</text>
</comment>
<dbReference type="GO" id="GO:0005737">
    <property type="term" value="C:cytoplasm"/>
    <property type="evidence" value="ECO:0007669"/>
    <property type="project" value="UniProtKB-SubCell"/>
</dbReference>
<keyword evidence="15" id="KW-1185">Reference proteome</keyword>
<dbReference type="GO" id="GO:0008270">
    <property type="term" value="F:zinc ion binding"/>
    <property type="evidence" value="ECO:0007669"/>
    <property type="project" value="UniProtKB-UniRule"/>
</dbReference>
<accession>A0A0H4IZQ5</accession>
<dbReference type="NCBIfam" id="NF000768">
    <property type="entry name" value="PRK00051.1"/>
    <property type="match status" value="1"/>
</dbReference>
<keyword evidence="12" id="KW-0460">Magnesium</keyword>
<keyword evidence="9 12" id="KW-0378">Hydrolase</keyword>
<evidence type="ECO:0000256" key="4">
    <source>
        <dbReference type="ARBA" id="ARBA00005204"/>
    </source>
</evidence>
<dbReference type="PANTHER" id="PTHR42945:SF1">
    <property type="entry name" value="HISTIDINE BIOSYNTHESIS BIFUNCTIONAL PROTEIN HIS7"/>
    <property type="match status" value="1"/>
</dbReference>
<evidence type="ECO:0000256" key="2">
    <source>
        <dbReference type="ARBA" id="ARBA00001460"/>
    </source>
</evidence>
<evidence type="ECO:0000256" key="5">
    <source>
        <dbReference type="ARBA" id="ARBA00007731"/>
    </source>
</evidence>
<comment type="subcellular location">
    <subcellularLocation>
        <location evidence="12">Cytoplasm</location>
    </subcellularLocation>
</comment>
<dbReference type="PANTHER" id="PTHR42945">
    <property type="entry name" value="HISTIDINE BIOSYNTHESIS BIFUNCTIONAL PROTEIN"/>
    <property type="match status" value="1"/>
</dbReference>
<comment type="cofactor">
    <cofactor evidence="12">
        <name>Mg(2+)</name>
        <dbReference type="ChEBI" id="CHEBI:18420"/>
    </cofactor>
    <text evidence="12">Binds 1 Mg(2+) ion per subunit.</text>
</comment>
<name>A0A0H4IZQ5_9PROT</name>
<comment type="cofactor">
    <cofactor evidence="12">
        <name>Zn(2+)</name>
        <dbReference type="ChEBI" id="CHEBI:29105"/>
    </cofactor>
    <text evidence="12">Binds 1 zinc ion per subunit.</text>
</comment>
<evidence type="ECO:0000256" key="12">
    <source>
        <dbReference type="HAMAP-Rule" id="MF_01021"/>
    </source>
</evidence>
<evidence type="ECO:0000313" key="14">
    <source>
        <dbReference type="EMBL" id="AKO66456.1"/>
    </source>
</evidence>
<dbReference type="GO" id="GO:0000105">
    <property type="term" value="P:L-histidine biosynthetic process"/>
    <property type="evidence" value="ECO:0007669"/>
    <property type="project" value="UniProtKB-UniRule"/>
</dbReference>
<feature type="binding site" evidence="12">
    <location>
        <position position="76"/>
    </location>
    <ligand>
        <name>Mg(2+)</name>
        <dbReference type="ChEBI" id="CHEBI:18420"/>
    </ligand>
</feature>
<dbReference type="AlphaFoldDB" id="A0A0H4IZQ5"/>
<evidence type="ECO:0000256" key="8">
    <source>
        <dbReference type="ARBA" id="ARBA00022605"/>
    </source>
</evidence>
<comment type="catalytic activity">
    <reaction evidence="2">
        <text>1-(5-phospho-beta-D-ribosyl)-ATP + H2O = 1-(5-phospho-beta-D-ribosyl)-5'-AMP + diphosphate + H(+)</text>
        <dbReference type="Rhea" id="RHEA:22828"/>
        <dbReference type="ChEBI" id="CHEBI:15377"/>
        <dbReference type="ChEBI" id="CHEBI:15378"/>
        <dbReference type="ChEBI" id="CHEBI:33019"/>
        <dbReference type="ChEBI" id="CHEBI:59457"/>
        <dbReference type="ChEBI" id="CHEBI:73183"/>
        <dbReference type="EC" id="3.6.1.31"/>
    </reaction>
</comment>
<comment type="catalytic activity">
    <reaction evidence="1 12">
        <text>1-(5-phospho-beta-D-ribosyl)-5'-AMP + H2O = 1-(5-phospho-beta-D-ribosyl)-5-[(5-phospho-beta-D-ribosylamino)methylideneamino]imidazole-4-carboxamide</text>
        <dbReference type="Rhea" id="RHEA:20049"/>
        <dbReference type="ChEBI" id="CHEBI:15377"/>
        <dbReference type="ChEBI" id="CHEBI:58435"/>
        <dbReference type="ChEBI" id="CHEBI:59457"/>
        <dbReference type="EC" id="3.5.4.19"/>
    </reaction>
</comment>
<keyword evidence="10 12" id="KW-0862">Zinc</keyword>
<feature type="binding site" evidence="12">
    <location>
        <position position="80"/>
    </location>
    <ligand>
        <name>Mg(2+)</name>
        <dbReference type="ChEBI" id="CHEBI:18420"/>
    </ligand>
</feature>
<dbReference type="Pfam" id="PF01502">
    <property type="entry name" value="PRA-CH"/>
    <property type="match status" value="1"/>
</dbReference>
<gene>
    <name evidence="12" type="primary">hisI</name>
    <name evidence="14" type="ORF">VI33_02545</name>
</gene>
<evidence type="ECO:0000256" key="9">
    <source>
        <dbReference type="ARBA" id="ARBA00022801"/>
    </source>
</evidence>
<dbReference type="Proteomes" id="UP000066549">
    <property type="component" value="Chromosome"/>
</dbReference>
<dbReference type="GO" id="GO:0004635">
    <property type="term" value="F:phosphoribosyl-AMP cyclohydrolase activity"/>
    <property type="evidence" value="ECO:0007669"/>
    <property type="project" value="UniProtKB-UniRule"/>
</dbReference>
<sequence length="129" mass="14825">MNVFDQIKWNDQGLIPAILQDNNSMKVVMMAWMNEEALSKTIETKQCYFYSRSRNKIWLKGEESGNFHNVVSILVDCDIDSLLVKVNVKSGISCHTGRNSCFYNEISDNGDTINIIEEVLKDPKLIYKK</sequence>
<feature type="binding site" evidence="12">
    <location>
        <position position="94"/>
    </location>
    <ligand>
        <name>Zn(2+)</name>
        <dbReference type="ChEBI" id="CHEBI:29105"/>
        <note>ligand shared between dimeric partners</note>
    </ligand>
</feature>
<proteinExistence type="inferred from homology"/>
<dbReference type="Gene3D" id="3.10.20.810">
    <property type="entry name" value="Phosphoribosyl-AMP cyclohydrolase"/>
    <property type="match status" value="1"/>
</dbReference>
<comment type="pathway">
    <text evidence="3 12">Amino-acid biosynthesis; L-histidine biosynthesis; L-histidine from 5-phospho-alpha-D-ribose 1-diphosphate: step 3/9.</text>
</comment>
<feature type="binding site" evidence="12">
    <location>
        <position position="78"/>
    </location>
    <ligand>
        <name>Mg(2+)</name>
        <dbReference type="ChEBI" id="CHEBI:18420"/>
    </ligand>
</feature>
<dbReference type="SUPFAM" id="SSF141734">
    <property type="entry name" value="HisI-like"/>
    <property type="match status" value="1"/>
</dbReference>
<comment type="subunit">
    <text evidence="12">Homodimer.</text>
</comment>
<dbReference type="InterPro" id="IPR026660">
    <property type="entry name" value="PRA-CH"/>
</dbReference>
<keyword evidence="8 12" id="KW-0028">Amino-acid biosynthesis</keyword>
<dbReference type="InterPro" id="IPR002496">
    <property type="entry name" value="PRib_AMP_CycHydrolase_dom"/>
</dbReference>
<dbReference type="EC" id="3.5.4.19" evidence="12"/>
<keyword evidence="7 12" id="KW-0963">Cytoplasm</keyword>
<keyword evidence="12" id="KW-0479">Metal-binding</keyword>
<dbReference type="OrthoDB" id="9795769at2"/>
<evidence type="ECO:0000256" key="10">
    <source>
        <dbReference type="ARBA" id="ARBA00022833"/>
    </source>
</evidence>